<evidence type="ECO:0000256" key="1">
    <source>
        <dbReference type="SAM" id="Phobius"/>
    </source>
</evidence>
<proteinExistence type="predicted"/>
<keyword evidence="1" id="KW-0812">Transmembrane</keyword>
<comment type="caution">
    <text evidence="2">The sequence shown here is derived from an EMBL/GenBank/DDBJ whole genome shotgun (WGS) entry which is preliminary data.</text>
</comment>
<keyword evidence="1" id="KW-0472">Membrane</keyword>
<dbReference type="PANTHER" id="PTHR13281:SF0">
    <property type="entry name" value="TRANSMEMBRANE PROTEIN 70, MITOCHONDRIAL"/>
    <property type="match status" value="1"/>
</dbReference>
<evidence type="ECO:0000313" key="3">
    <source>
        <dbReference type="Proteomes" id="UP000298030"/>
    </source>
</evidence>
<dbReference type="InterPro" id="IPR009724">
    <property type="entry name" value="TMEM70"/>
</dbReference>
<dbReference type="OrthoDB" id="5386199at2759"/>
<accession>A0A4Y7T7Z4</accession>
<name>A0A4Y7T7Z4_COPMI</name>
<dbReference type="Proteomes" id="UP000298030">
    <property type="component" value="Unassembled WGS sequence"/>
</dbReference>
<dbReference type="GO" id="GO:0033615">
    <property type="term" value="P:mitochondrial proton-transporting ATP synthase complex assembly"/>
    <property type="evidence" value="ECO:0007669"/>
    <property type="project" value="TreeGrafter"/>
</dbReference>
<feature type="transmembrane region" description="Helical" evidence="1">
    <location>
        <begin position="90"/>
        <end position="109"/>
    </location>
</feature>
<dbReference type="PANTHER" id="PTHR13281">
    <property type="entry name" value="TRANSMEMBRANE PROTEIN 70, MITOCHONDRIAL"/>
    <property type="match status" value="1"/>
</dbReference>
<keyword evidence="1" id="KW-1133">Transmembrane helix</keyword>
<keyword evidence="3" id="KW-1185">Reference proteome</keyword>
<evidence type="ECO:0000313" key="2">
    <source>
        <dbReference type="EMBL" id="TEB30283.1"/>
    </source>
</evidence>
<feature type="transmembrane region" description="Helical" evidence="1">
    <location>
        <begin position="115"/>
        <end position="140"/>
    </location>
</feature>
<dbReference type="EMBL" id="QPFP01000023">
    <property type="protein sequence ID" value="TEB30283.1"/>
    <property type="molecule type" value="Genomic_DNA"/>
</dbReference>
<dbReference type="AlphaFoldDB" id="A0A4Y7T7Z4"/>
<gene>
    <name evidence="2" type="ORF">FA13DRAFT_540771</name>
</gene>
<sequence length="262" mass="29037">MILPRIARFSHPATLVSLSWRRSLSSAPRLLIRSVLPTQHRSINPPCTPRTGILTRRVFSDKADPSASATSAAQAEYVGPLTNTWRRLKIFSLASCGLSFTLAPFMFIIESNLPYSARFALASIAVGTSGLSTSLVAWCARPYVTELRRLNQDGTGEVLEMTTASLFLRPQVTKVYDPEFLIATRRPMAKWELATEMLLPASRMETEGKALVGVEEIVAETFDHTGNVIGRWIVSWGENGEGKCHEAGTVIRYFNVHEELLN</sequence>
<dbReference type="GO" id="GO:0031966">
    <property type="term" value="C:mitochondrial membrane"/>
    <property type="evidence" value="ECO:0007669"/>
    <property type="project" value="TreeGrafter"/>
</dbReference>
<reference evidence="2 3" key="1">
    <citation type="journal article" date="2019" name="Nat. Ecol. Evol.">
        <title>Megaphylogeny resolves global patterns of mushroom evolution.</title>
        <authorList>
            <person name="Varga T."/>
            <person name="Krizsan K."/>
            <person name="Foldi C."/>
            <person name="Dima B."/>
            <person name="Sanchez-Garcia M."/>
            <person name="Sanchez-Ramirez S."/>
            <person name="Szollosi G.J."/>
            <person name="Szarkandi J.G."/>
            <person name="Papp V."/>
            <person name="Albert L."/>
            <person name="Andreopoulos W."/>
            <person name="Angelini C."/>
            <person name="Antonin V."/>
            <person name="Barry K.W."/>
            <person name="Bougher N.L."/>
            <person name="Buchanan P."/>
            <person name="Buyck B."/>
            <person name="Bense V."/>
            <person name="Catcheside P."/>
            <person name="Chovatia M."/>
            <person name="Cooper J."/>
            <person name="Damon W."/>
            <person name="Desjardin D."/>
            <person name="Finy P."/>
            <person name="Geml J."/>
            <person name="Haridas S."/>
            <person name="Hughes K."/>
            <person name="Justo A."/>
            <person name="Karasinski D."/>
            <person name="Kautmanova I."/>
            <person name="Kiss B."/>
            <person name="Kocsube S."/>
            <person name="Kotiranta H."/>
            <person name="LaButti K.M."/>
            <person name="Lechner B.E."/>
            <person name="Liimatainen K."/>
            <person name="Lipzen A."/>
            <person name="Lukacs Z."/>
            <person name="Mihaltcheva S."/>
            <person name="Morgado L.N."/>
            <person name="Niskanen T."/>
            <person name="Noordeloos M.E."/>
            <person name="Ohm R.A."/>
            <person name="Ortiz-Santana B."/>
            <person name="Ovrebo C."/>
            <person name="Racz N."/>
            <person name="Riley R."/>
            <person name="Savchenko A."/>
            <person name="Shiryaev A."/>
            <person name="Soop K."/>
            <person name="Spirin V."/>
            <person name="Szebenyi C."/>
            <person name="Tomsovsky M."/>
            <person name="Tulloss R.E."/>
            <person name="Uehling J."/>
            <person name="Grigoriev I.V."/>
            <person name="Vagvolgyi C."/>
            <person name="Papp T."/>
            <person name="Martin F.M."/>
            <person name="Miettinen O."/>
            <person name="Hibbett D.S."/>
            <person name="Nagy L.G."/>
        </authorList>
    </citation>
    <scope>NUCLEOTIDE SEQUENCE [LARGE SCALE GENOMIC DNA]</scope>
    <source>
        <strain evidence="2 3">FP101781</strain>
    </source>
</reference>
<protein>
    <submittedName>
        <fullName evidence="2">Uncharacterized protein</fullName>
    </submittedName>
</protein>
<organism evidence="2 3">
    <name type="scientific">Coprinellus micaceus</name>
    <name type="common">Glistening ink-cap mushroom</name>
    <name type="synonym">Coprinus micaceus</name>
    <dbReference type="NCBI Taxonomy" id="71717"/>
    <lineage>
        <taxon>Eukaryota</taxon>
        <taxon>Fungi</taxon>
        <taxon>Dikarya</taxon>
        <taxon>Basidiomycota</taxon>
        <taxon>Agaricomycotina</taxon>
        <taxon>Agaricomycetes</taxon>
        <taxon>Agaricomycetidae</taxon>
        <taxon>Agaricales</taxon>
        <taxon>Agaricineae</taxon>
        <taxon>Psathyrellaceae</taxon>
        <taxon>Coprinellus</taxon>
    </lineage>
</organism>